<dbReference type="Proteomes" id="UP000094112">
    <property type="component" value="Unassembled WGS sequence"/>
</dbReference>
<dbReference type="EMBL" id="KV454215">
    <property type="protein sequence ID" value="ODQ56898.1"/>
    <property type="molecule type" value="Genomic_DNA"/>
</dbReference>
<name>A0A1E3NUT6_WICAA</name>
<protein>
    <submittedName>
        <fullName evidence="1">Uncharacterized protein</fullName>
    </submittedName>
</protein>
<dbReference type="AlphaFoldDB" id="A0A1E3NUT6"/>
<proteinExistence type="predicted"/>
<dbReference type="RefSeq" id="XP_019036105.1">
    <property type="nucleotide sequence ID" value="XM_019186633.1"/>
</dbReference>
<dbReference type="GeneID" id="30203879"/>
<gene>
    <name evidence="1" type="ORF">WICANDRAFT_98143</name>
</gene>
<sequence>MGDFVTTILLKDRLIRLDSGRHGKIILINGYSSNSKSQFTQLVEDFQITLCAGCS</sequence>
<organism evidence="1 2">
    <name type="scientific">Wickerhamomyces anomalus (strain ATCC 58044 / CBS 1984 / NCYC 433 / NRRL Y-366-8)</name>
    <name type="common">Yeast</name>
    <name type="synonym">Hansenula anomala</name>
    <dbReference type="NCBI Taxonomy" id="683960"/>
    <lineage>
        <taxon>Eukaryota</taxon>
        <taxon>Fungi</taxon>
        <taxon>Dikarya</taxon>
        <taxon>Ascomycota</taxon>
        <taxon>Saccharomycotina</taxon>
        <taxon>Saccharomycetes</taxon>
        <taxon>Phaffomycetales</taxon>
        <taxon>Wickerhamomycetaceae</taxon>
        <taxon>Wickerhamomyces</taxon>
    </lineage>
</organism>
<evidence type="ECO:0000313" key="1">
    <source>
        <dbReference type="EMBL" id="ODQ56898.1"/>
    </source>
</evidence>
<reference evidence="1 2" key="1">
    <citation type="journal article" date="2016" name="Proc. Natl. Acad. Sci. U.S.A.">
        <title>Comparative genomics of biotechnologically important yeasts.</title>
        <authorList>
            <person name="Riley R."/>
            <person name="Haridas S."/>
            <person name="Wolfe K.H."/>
            <person name="Lopes M.R."/>
            <person name="Hittinger C.T."/>
            <person name="Goeker M."/>
            <person name="Salamov A.A."/>
            <person name="Wisecaver J.H."/>
            <person name="Long T.M."/>
            <person name="Calvey C.H."/>
            <person name="Aerts A.L."/>
            <person name="Barry K.W."/>
            <person name="Choi C."/>
            <person name="Clum A."/>
            <person name="Coughlan A.Y."/>
            <person name="Deshpande S."/>
            <person name="Douglass A.P."/>
            <person name="Hanson S.J."/>
            <person name="Klenk H.-P."/>
            <person name="LaButti K.M."/>
            <person name="Lapidus A."/>
            <person name="Lindquist E.A."/>
            <person name="Lipzen A.M."/>
            <person name="Meier-Kolthoff J.P."/>
            <person name="Ohm R.A."/>
            <person name="Otillar R.P."/>
            <person name="Pangilinan J.L."/>
            <person name="Peng Y."/>
            <person name="Rokas A."/>
            <person name="Rosa C.A."/>
            <person name="Scheuner C."/>
            <person name="Sibirny A.A."/>
            <person name="Slot J.C."/>
            <person name="Stielow J.B."/>
            <person name="Sun H."/>
            <person name="Kurtzman C.P."/>
            <person name="Blackwell M."/>
            <person name="Grigoriev I.V."/>
            <person name="Jeffries T.W."/>
        </authorList>
    </citation>
    <scope>NUCLEOTIDE SEQUENCE [LARGE SCALE GENOMIC DNA]</scope>
    <source>
        <strain evidence="2">ATCC 58044 / CBS 1984 / NCYC 433 / NRRL Y-366-8</strain>
    </source>
</reference>
<evidence type="ECO:0000313" key="2">
    <source>
        <dbReference type="Proteomes" id="UP000094112"/>
    </source>
</evidence>
<accession>A0A1E3NUT6</accession>
<keyword evidence="2" id="KW-1185">Reference proteome</keyword>